<dbReference type="GO" id="GO:0140658">
    <property type="term" value="F:ATP-dependent chromatin remodeler activity"/>
    <property type="evidence" value="ECO:0007669"/>
    <property type="project" value="TreeGrafter"/>
</dbReference>
<evidence type="ECO:0000313" key="4">
    <source>
        <dbReference type="EMBL" id="KAF9592889.1"/>
    </source>
</evidence>
<dbReference type="GO" id="GO:0000785">
    <property type="term" value="C:chromatin"/>
    <property type="evidence" value="ECO:0007669"/>
    <property type="project" value="TreeGrafter"/>
</dbReference>
<comment type="caution">
    <text evidence="4">The sequence shown here is derived from an EMBL/GenBank/DDBJ whole genome shotgun (WGS) entry which is preliminary data.</text>
</comment>
<evidence type="ECO:0000313" key="5">
    <source>
        <dbReference type="Proteomes" id="UP000631114"/>
    </source>
</evidence>
<dbReference type="Gene3D" id="3.40.50.10810">
    <property type="entry name" value="Tandem AAA-ATPase domain"/>
    <property type="match status" value="1"/>
</dbReference>
<dbReference type="GO" id="GO:0016887">
    <property type="term" value="F:ATP hydrolysis activity"/>
    <property type="evidence" value="ECO:0007669"/>
    <property type="project" value="TreeGrafter"/>
</dbReference>
<feature type="domain" description="SNF2 N-terminal" evidence="3">
    <location>
        <begin position="126"/>
        <end position="236"/>
    </location>
</feature>
<organism evidence="4 5">
    <name type="scientific">Coptis chinensis</name>
    <dbReference type="NCBI Taxonomy" id="261450"/>
    <lineage>
        <taxon>Eukaryota</taxon>
        <taxon>Viridiplantae</taxon>
        <taxon>Streptophyta</taxon>
        <taxon>Embryophyta</taxon>
        <taxon>Tracheophyta</taxon>
        <taxon>Spermatophyta</taxon>
        <taxon>Magnoliopsida</taxon>
        <taxon>Ranunculales</taxon>
        <taxon>Ranunculaceae</taxon>
        <taxon>Coptidoideae</taxon>
        <taxon>Coptis</taxon>
    </lineage>
</organism>
<dbReference type="InterPro" id="IPR000330">
    <property type="entry name" value="SNF2_N"/>
</dbReference>
<dbReference type="PANTHER" id="PTHR45623">
    <property type="entry name" value="CHROMODOMAIN-HELICASE-DNA-BINDING PROTEIN 3-RELATED-RELATED"/>
    <property type="match status" value="1"/>
</dbReference>
<name>A0A835H4S2_9MAGN</name>
<dbReference type="AlphaFoldDB" id="A0A835H4S2"/>
<dbReference type="GO" id="GO:0003682">
    <property type="term" value="F:chromatin binding"/>
    <property type="evidence" value="ECO:0007669"/>
    <property type="project" value="TreeGrafter"/>
</dbReference>
<dbReference type="GO" id="GO:0034728">
    <property type="term" value="P:nucleosome organization"/>
    <property type="evidence" value="ECO:0007669"/>
    <property type="project" value="TreeGrafter"/>
</dbReference>
<dbReference type="GO" id="GO:0042393">
    <property type="term" value="F:histone binding"/>
    <property type="evidence" value="ECO:0007669"/>
    <property type="project" value="TreeGrafter"/>
</dbReference>
<protein>
    <recommendedName>
        <fullName evidence="3">SNF2 N-terminal domain-containing protein</fullName>
    </recommendedName>
</protein>
<sequence length="253" mass="29210">MLLQESNLTLTSSPSIEGHVLVLRETIPSGSQYPPAVSSLYEGFQRQYPLLLPKGDSGWGLNTVETNRNMINCLGHSTHIFFRFGTMVVNEIFLKLSTRKGRLMYHVKIETRKLMRIIFMSYGLCLIFLLPKIFSSAETFDEWFQISGENDQQEVVQQLHKVKLLPHCKAINILLTLVDSTTFLLLEGPSSISPRRLKSDVEKGLPLKRKTILKVGMSQLRKRFYRVLLRRILRLLMPMERKRVFSNIAMQLQ</sequence>
<accession>A0A835H4S2</accession>
<gene>
    <name evidence="4" type="ORF">IFM89_018469</name>
</gene>
<dbReference type="InterPro" id="IPR038718">
    <property type="entry name" value="SNF2-like_sf"/>
</dbReference>
<dbReference type="EMBL" id="JADFTS010000008">
    <property type="protein sequence ID" value="KAF9592889.1"/>
    <property type="molecule type" value="Genomic_DNA"/>
</dbReference>
<evidence type="ECO:0000259" key="3">
    <source>
        <dbReference type="Pfam" id="PF00176"/>
    </source>
</evidence>
<dbReference type="GO" id="GO:0005634">
    <property type="term" value="C:nucleus"/>
    <property type="evidence" value="ECO:0007669"/>
    <property type="project" value="UniProtKB-SubCell"/>
</dbReference>
<comment type="subcellular location">
    <subcellularLocation>
        <location evidence="1">Nucleus</location>
    </subcellularLocation>
</comment>
<keyword evidence="2" id="KW-0539">Nucleus</keyword>
<evidence type="ECO:0000256" key="2">
    <source>
        <dbReference type="ARBA" id="ARBA00023242"/>
    </source>
</evidence>
<dbReference type="Pfam" id="PF00176">
    <property type="entry name" value="SNF2-rel_dom"/>
    <property type="match status" value="1"/>
</dbReference>
<reference evidence="4 5" key="1">
    <citation type="submission" date="2020-10" db="EMBL/GenBank/DDBJ databases">
        <title>The Coptis chinensis genome and diversification of protoberbering-type alkaloids.</title>
        <authorList>
            <person name="Wang B."/>
            <person name="Shu S."/>
            <person name="Song C."/>
            <person name="Liu Y."/>
        </authorList>
    </citation>
    <scope>NUCLEOTIDE SEQUENCE [LARGE SCALE GENOMIC DNA]</scope>
    <source>
        <strain evidence="4">HL-2020</strain>
        <tissue evidence="4">Leaf</tissue>
    </source>
</reference>
<proteinExistence type="predicted"/>
<dbReference type="InterPro" id="IPR027417">
    <property type="entry name" value="P-loop_NTPase"/>
</dbReference>
<keyword evidence="5" id="KW-1185">Reference proteome</keyword>
<evidence type="ECO:0000256" key="1">
    <source>
        <dbReference type="ARBA" id="ARBA00004123"/>
    </source>
</evidence>
<dbReference type="Gene3D" id="3.40.50.300">
    <property type="entry name" value="P-loop containing nucleotide triphosphate hydrolases"/>
    <property type="match status" value="1"/>
</dbReference>
<dbReference type="GO" id="GO:0005524">
    <property type="term" value="F:ATP binding"/>
    <property type="evidence" value="ECO:0007669"/>
    <property type="project" value="InterPro"/>
</dbReference>
<dbReference type="PANTHER" id="PTHR45623:SF49">
    <property type="entry name" value="SWI_SNF-RELATED MATRIX-ASSOCIATED ACTIN-DEPENDENT REGULATOR OF CHROMATIN SUBFAMILY A MEMBER 5"/>
    <property type="match status" value="1"/>
</dbReference>
<dbReference type="OrthoDB" id="1746101at2759"/>
<dbReference type="Proteomes" id="UP000631114">
    <property type="component" value="Unassembled WGS sequence"/>
</dbReference>
<dbReference type="GO" id="GO:0003677">
    <property type="term" value="F:DNA binding"/>
    <property type="evidence" value="ECO:0007669"/>
    <property type="project" value="TreeGrafter"/>
</dbReference>